<feature type="transmembrane region" description="Helical" evidence="1">
    <location>
        <begin position="249"/>
        <end position="269"/>
    </location>
</feature>
<keyword evidence="1" id="KW-1133">Transmembrane helix</keyword>
<feature type="transmembrane region" description="Helical" evidence="1">
    <location>
        <begin position="151"/>
        <end position="175"/>
    </location>
</feature>
<protein>
    <recommendedName>
        <fullName evidence="4">Intimal thickness related receptor IRP domain-containing protein</fullName>
    </recommendedName>
</protein>
<evidence type="ECO:0008006" key="4">
    <source>
        <dbReference type="Google" id="ProtNLM"/>
    </source>
</evidence>
<comment type="caution">
    <text evidence="2">The sequence shown here is derived from an EMBL/GenBank/DDBJ whole genome shotgun (WGS) entry which is preliminary data.</text>
</comment>
<reference evidence="2" key="1">
    <citation type="submission" date="2016-10" db="EMBL/GenBank/DDBJ databases">
        <authorList>
            <person name="Benchimol M."/>
            <person name="Almeida L.G."/>
            <person name="Vasconcelos A.T."/>
            <person name="Perreira-Neves A."/>
            <person name="Rosa I.A."/>
            <person name="Tasca T."/>
            <person name="Bogo M.R."/>
            <person name="de Souza W."/>
        </authorList>
    </citation>
    <scope>NUCLEOTIDE SEQUENCE [LARGE SCALE GENOMIC DNA]</scope>
    <source>
        <strain evidence="2">K</strain>
    </source>
</reference>
<gene>
    <name evidence="2" type="ORF">TRFO_26889</name>
</gene>
<dbReference type="Proteomes" id="UP000179807">
    <property type="component" value="Unassembled WGS sequence"/>
</dbReference>
<evidence type="ECO:0000256" key="1">
    <source>
        <dbReference type="SAM" id="Phobius"/>
    </source>
</evidence>
<dbReference type="InterPro" id="IPR009637">
    <property type="entry name" value="GPR107/GPR108-like"/>
</dbReference>
<feature type="transmembrane region" description="Helical" evidence="1">
    <location>
        <begin position="365"/>
        <end position="385"/>
    </location>
</feature>
<evidence type="ECO:0000313" key="2">
    <source>
        <dbReference type="EMBL" id="OHT05406.1"/>
    </source>
</evidence>
<organism evidence="2 3">
    <name type="scientific">Tritrichomonas foetus</name>
    <dbReference type="NCBI Taxonomy" id="1144522"/>
    <lineage>
        <taxon>Eukaryota</taxon>
        <taxon>Metamonada</taxon>
        <taxon>Parabasalia</taxon>
        <taxon>Tritrichomonadida</taxon>
        <taxon>Tritrichomonadidae</taxon>
        <taxon>Tritrichomonas</taxon>
    </lineage>
</organism>
<dbReference type="EMBL" id="MLAK01000759">
    <property type="protein sequence ID" value="OHT05406.1"/>
    <property type="molecule type" value="Genomic_DNA"/>
</dbReference>
<dbReference type="GeneID" id="94839926"/>
<dbReference type="AlphaFoldDB" id="A0A1J4K6R5"/>
<feature type="transmembrane region" description="Helical" evidence="1">
    <location>
        <begin position="182"/>
        <end position="204"/>
    </location>
</feature>
<dbReference type="VEuPathDB" id="TrichDB:TRFO_26889"/>
<dbReference type="PANTHER" id="PTHR21229">
    <property type="entry name" value="LUNG SEVEN TRANSMEMBRANE RECEPTOR"/>
    <property type="match status" value="1"/>
</dbReference>
<feature type="transmembrane region" description="Helical" evidence="1">
    <location>
        <begin position="281"/>
        <end position="299"/>
    </location>
</feature>
<sequence length="469" mass="55009">MFFSILITLCYRITGKASFYTDIVSLGNFGFYKNGTFSFTLANNISNFKAGRVKLFIMTAKQYKSFLRDYMNFEIDIETCSYNERYEERMFNLSIGQVHQFSDFIEEKGVYYSIIMNCDYNSAKFNDYYFVDAVYTNPNDQHLDYRDIPKLIMYPIFLGLVSLLLVLFVIFLIIRKRHFLKIYIFILLCCVFYILFLVFSYISIKFDSTHDERSKWHICLTIFECLYCIGLFSLLMVSTRGWCILNVELNWKETLLNIFSVCVFFSMIYLQNNVTLNYWELGFFAIEIVAMIWMARALFLNSHYAQKHINAHMYVIKQAGIDPTTTPIYEKTKMYTYFLYVIISVVSTIIIMNICLTWVEADNWLISMTNIIIQFVTLLSTMIIFRPRGIVIDQYMMSDLSDEGERDEVRLDDLDGFNPNDKGGAVWQEGMKLPLQPILVGEEVSRKPMKKSEVAYTSIEEPILQNGDV</sequence>
<evidence type="ECO:0000313" key="3">
    <source>
        <dbReference type="Proteomes" id="UP000179807"/>
    </source>
</evidence>
<keyword evidence="1" id="KW-0812">Transmembrane</keyword>
<accession>A0A1J4K6R5</accession>
<dbReference type="RefSeq" id="XP_068358542.1">
    <property type="nucleotide sequence ID" value="XM_068505222.1"/>
</dbReference>
<feature type="transmembrane region" description="Helical" evidence="1">
    <location>
        <begin position="337"/>
        <end position="359"/>
    </location>
</feature>
<feature type="transmembrane region" description="Helical" evidence="1">
    <location>
        <begin position="216"/>
        <end position="237"/>
    </location>
</feature>
<dbReference type="OrthoDB" id="10661446at2759"/>
<dbReference type="GO" id="GO:0005794">
    <property type="term" value="C:Golgi apparatus"/>
    <property type="evidence" value="ECO:0007669"/>
    <property type="project" value="TreeGrafter"/>
</dbReference>
<dbReference type="GO" id="GO:0016020">
    <property type="term" value="C:membrane"/>
    <property type="evidence" value="ECO:0007669"/>
    <property type="project" value="InterPro"/>
</dbReference>
<proteinExistence type="predicted"/>
<keyword evidence="1" id="KW-0472">Membrane</keyword>
<name>A0A1J4K6R5_9EUKA</name>
<keyword evidence="3" id="KW-1185">Reference proteome</keyword>